<keyword evidence="1" id="KW-0175">Coiled coil</keyword>
<accession>A0A9W6B963</accession>
<sequence length="969" mass="112576">MKLIILNIRFFLFLLLFGSYINCGAQENLIDRLLKQPNVKHFSRKDFNSDAQFWSATEDDFGNIYFGNNDGILIYDGTRWNRVNLPNYSSVRSLVKSIDGKIYAGGYNELGIVETDAYGKYSFLSLKDSLKIEDFNFENVWQSNAIGEYLIFRTFKKLFVLHKNKLTQIPASNIFLKGFVTNNTYYVLDSNEGIFELNLTTGNLIKHLDTTQYNNTSIINIRKPKNSNVLELITENGTLITYNLSTKSTINTTLLFDKPVSKIISYTQLNDKNYLLGTLRDGAFKVSFSKTTTSLTPIYNIQDKTVLNFYKTSDNNVWVLLDNGLDLIDYNNPRTLLCDEGSVYDLLQKDDYFYIATNQGIYYAHIASGNTITPESFKLINGLEGQAWSLQTFENTVLAGHDKGLFKITNETAEEIGNLNSFWKVIPIKEKQHTYIACNYSGLYLLEYKNEKWTFGDKIKGFDESTRDILEADNPYTFWICHGYMGVYRVTLNESLDRAIAIEHFTDQNGFKSPFNINVYRWQKEIVFTTNNGIFSYNRPTNTFKPFDKLNNIVDTTLNTRKILEQGNKTWIVQDDELGYFYTNNDNRTIHKDIFLETKGTFNRGMECILPINENYILTGTHTGLYLYEVKKNASLDIPIKITSIAYATKNETANLPLVNDSIVELPNNTSSIHFKFSSPKMPNGTPNFYSYRLKNRDDLWSGWQSMPFKEYSLLPPGAYTFMVKARNTLGIETQPSTYTFYVLPKWYQTKLAMFLYVMLSLLLIYVTIKLVERKIKRENQKTRDQEQKTNKLLQLELKQLKLEKEQRQIQEDKEHLEQDVIKKSKELANYTMLLVNKKNFFTELQTELKELRSYLKTKTSNNKLTEIFHKLHQHRIDEEYLKVFEDNFETIHKDFFKNLKDASPDLSTRETRLAAFIKMGLTNKEIAPLLNISIRGVETARYRLRKKLDLTTEDRLSIFLESLSPTDL</sequence>
<dbReference type="SMART" id="SM00421">
    <property type="entry name" value="HTH_LUXR"/>
    <property type="match status" value="1"/>
</dbReference>
<dbReference type="Pfam" id="PF07495">
    <property type="entry name" value="Y_Y_Y"/>
    <property type="match status" value="1"/>
</dbReference>
<proteinExistence type="predicted"/>
<dbReference type="Proteomes" id="UP001143545">
    <property type="component" value="Unassembled WGS sequence"/>
</dbReference>
<keyword evidence="2" id="KW-0472">Membrane</keyword>
<keyword evidence="5" id="KW-1185">Reference proteome</keyword>
<protein>
    <recommendedName>
        <fullName evidence="3">HTH luxR-type domain-containing protein</fullName>
    </recommendedName>
</protein>
<dbReference type="AlphaFoldDB" id="A0A9W6B963"/>
<reference evidence="4" key="1">
    <citation type="submission" date="2022-07" db="EMBL/GenBank/DDBJ databases">
        <title>Taxonomy of Novel Oxalotrophic and Methylotrophic Bacteria.</title>
        <authorList>
            <person name="Sahin N."/>
            <person name="Tani A."/>
        </authorList>
    </citation>
    <scope>NUCLEOTIDE SEQUENCE</scope>
    <source>
        <strain evidence="4">AM327</strain>
    </source>
</reference>
<feature type="coiled-coil region" evidence="1">
    <location>
        <begin position="769"/>
        <end position="827"/>
    </location>
</feature>
<evidence type="ECO:0000256" key="2">
    <source>
        <dbReference type="SAM" id="Phobius"/>
    </source>
</evidence>
<gene>
    <name evidence="4" type="ORF">NBRC110019_32030</name>
</gene>
<dbReference type="GO" id="GO:0006355">
    <property type="term" value="P:regulation of DNA-templated transcription"/>
    <property type="evidence" value="ECO:0007669"/>
    <property type="project" value="InterPro"/>
</dbReference>
<dbReference type="InterPro" id="IPR015943">
    <property type="entry name" value="WD40/YVTN_repeat-like_dom_sf"/>
</dbReference>
<evidence type="ECO:0000259" key="3">
    <source>
        <dbReference type="PROSITE" id="PS50043"/>
    </source>
</evidence>
<keyword evidence="2" id="KW-1133">Transmembrane helix</keyword>
<dbReference type="InterPro" id="IPR036388">
    <property type="entry name" value="WH-like_DNA-bd_sf"/>
</dbReference>
<organism evidence="4 5">
    <name type="scientific">Neptunitalea chrysea</name>
    <dbReference type="NCBI Taxonomy" id="1647581"/>
    <lineage>
        <taxon>Bacteria</taxon>
        <taxon>Pseudomonadati</taxon>
        <taxon>Bacteroidota</taxon>
        <taxon>Flavobacteriia</taxon>
        <taxon>Flavobacteriales</taxon>
        <taxon>Flavobacteriaceae</taxon>
        <taxon>Neptunitalea</taxon>
    </lineage>
</organism>
<dbReference type="InterPro" id="IPR011123">
    <property type="entry name" value="Y_Y_Y"/>
</dbReference>
<evidence type="ECO:0000256" key="1">
    <source>
        <dbReference type="SAM" id="Coils"/>
    </source>
</evidence>
<dbReference type="InterPro" id="IPR000792">
    <property type="entry name" value="Tscrpt_reg_LuxR_C"/>
</dbReference>
<dbReference type="GO" id="GO:0003677">
    <property type="term" value="F:DNA binding"/>
    <property type="evidence" value="ECO:0007669"/>
    <property type="project" value="InterPro"/>
</dbReference>
<dbReference type="Gene3D" id="2.60.40.10">
    <property type="entry name" value="Immunoglobulins"/>
    <property type="match status" value="1"/>
</dbReference>
<dbReference type="Gene3D" id="1.10.10.10">
    <property type="entry name" value="Winged helix-like DNA-binding domain superfamily/Winged helix DNA-binding domain"/>
    <property type="match status" value="1"/>
</dbReference>
<dbReference type="RefSeq" id="WP_281756546.1">
    <property type="nucleotide sequence ID" value="NZ_BRVP01000039.1"/>
</dbReference>
<feature type="domain" description="HTH luxR-type" evidence="3">
    <location>
        <begin position="900"/>
        <end position="965"/>
    </location>
</feature>
<feature type="transmembrane region" description="Helical" evidence="2">
    <location>
        <begin position="752"/>
        <end position="772"/>
    </location>
</feature>
<dbReference type="InterPro" id="IPR013783">
    <property type="entry name" value="Ig-like_fold"/>
</dbReference>
<dbReference type="Pfam" id="PF00196">
    <property type="entry name" value="GerE"/>
    <property type="match status" value="1"/>
</dbReference>
<dbReference type="SUPFAM" id="SSF50978">
    <property type="entry name" value="WD40 repeat-like"/>
    <property type="match status" value="1"/>
</dbReference>
<name>A0A9W6B963_9FLAO</name>
<evidence type="ECO:0000313" key="5">
    <source>
        <dbReference type="Proteomes" id="UP001143545"/>
    </source>
</evidence>
<dbReference type="SUPFAM" id="SSF63829">
    <property type="entry name" value="Calcium-dependent phosphotriesterase"/>
    <property type="match status" value="1"/>
</dbReference>
<keyword evidence="2" id="KW-0812">Transmembrane</keyword>
<dbReference type="SUPFAM" id="SSF46894">
    <property type="entry name" value="C-terminal effector domain of the bipartite response regulators"/>
    <property type="match status" value="1"/>
</dbReference>
<dbReference type="Gene3D" id="2.130.10.10">
    <property type="entry name" value="YVTN repeat-like/Quinoprotein amine dehydrogenase"/>
    <property type="match status" value="3"/>
</dbReference>
<dbReference type="InterPro" id="IPR036322">
    <property type="entry name" value="WD40_repeat_dom_sf"/>
</dbReference>
<dbReference type="InterPro" id="IPR016032">
    <property type="entry name" value="Sig_transdc_resp-reg_C-effctor"/>
</dbReference>
<dbReference type="EMBL" id="BRVP01000039">
    <property type="protein sequence ID" value="GLB54162.1"/>
    <property type="molecule type" value="Genomic_DNA"/>
</dbReference>
<dbReference type="PROSITE" id="PS50043">
    <property type="entry name" value="HTH_LUXR_2"/>
    <property type="match status" value="1"/>
</dbReference>
<evidence type="ECO:0000313" key="4">
    <source>
        <dbReference type="EMBL" id="GLB54162.1"/>
    </source>
</evidence>
<comment type="caution">
    <text evidence="4">The sequence shown here is derived from an EMBL/GenBank/DDBJ whole genome shotgun (WGS) entry which is preliminary data.</text>
</comment>